<evidence type="ECO:0000313" key="1">
    <source>
        <dbReference type="EMBL" id="KAJ7521695.1"/>
    </source>
</evidence>
<name>A0ACC2AW00_DIPCM</name>
<sequence length="212" mass="23134">MTTTEEVGTVEAGETAVKHRSLSRRKKCCICTAVTVGIVLVLIIVIIILIFTLFKAKDPRININSVVLQNFSTGINLPTFQPSVTLTLKLNITVENPNRAGFAYNNGTSYLFYHGDEVGQALVPAGRISAQGKETMVTLVHIQADRFLANSNFTSDIKLGLLPVSSQTALSGRVRILKIITRHVTATTVCDLVVSVSSRNIQSFHCSYKVKL</sequence>
<gene>
    <name evidence="1" type="ORF">O6H91_19G064100</name>
</gene>
<keyword evidence="2" id="KW-1185">Reference proteome</keyword>
<protein>
    <submittedName>
        <fullName evidence="1">Uncharacterized protein</fullName>
    </submittedName>
</protein>
<proteinExistence type="predicted"/>
<reference evidence="2" key="1">
    <citation type="journal article" date="2024" name="Proc. Natl. Acad. Sci. U.S.A.">
        <title>Extraordinary preservation of gene collinearity over three hundred million years revealed in homosporous lycophytes.</title>
        <authorList>
            <person name="Li C."/>
            <person name="Wickell D."/>
            <person name="Kuo L.Y."/>
            <person name="Chen X."/>
            <person name="Nie B."/>
            <person name="Liao X."/>
            <person name="Peng D."/>
            <person name="Ji J."/>
            <person name="Jenkins J."/>
            <person name="Williams M."/>
            <person name="Shu S."/>
            <person name="Plott C."/>
            <person name="Barry K."/>
            <person name="Rajasekar S."/>
            <person name="Grimwood J."/>
            <person name="Han X."/>
            <person name="Sun S."/>
            <person name="Hou Z."/>
            <person name="He W."/>
            <person name="Dai G."/>
            <person name="Sun C."/>
            <person name="Schmutz J."/>
            <person name="Leebens-Mack J.H."/>
            <person name="Li F.W."/>
            <person name="Wang L."/>
        </authorList>
    </citation>
    <scope>NUCLEOTIDE SEQUENCE [LARGE SCALE GENOMIC DNA]</scope>
    <source>
        <strain evidence="2">cv. PW_Plant_1</strain>
    </source>
</reference>
<organism evidence="1 2">
    <name type="scientific">Diphasiastrum complanatum</name>
    <name type="common">Issler's clubmoss</name>
    <name type="synonym">Lycopodium complanatum</name>
    <dbReference type="NCBI Taxonomy" id="34168"/>
    <lineage>
        <taxon>Eukaryota</taxon>
        <taxon>Viridiplantae</taxon>
        <taxon>Streptophyta</taxon>
        <taxon>Embryophyta</taxon>
        <taxon>Tracheophyta</taxon>
        <taxon>Lycopodiopsida</taxon>
        <taxon>Lycopodiales</taxon>
        <taxon>Lycopodiaceae</taxon>
        <taxon>Lycopodioideae</taxon>
        <taxon>Diphasiastrum</taxon>
    </lineage>
</organism>
<dbReference type="EMBL" id="CM055110">
    <property type="protein sequence ID" value="KAJ7521695.1"/>
    <property type="molecule type" value="Genomic_DNA"/>
</dbReference>
<comment type="caution">
    <text evidence="1">The sequence shown here is derived from an EMBL/GenBank/DDBJ whole genome shotgun (WGS) entry which is preliminary data.</text>
</comment>
<dbReference type="Proteomes" id="UP001162992">
    <property type="component" value="Chromosome 19"/>
</dbReference>
<evidence type="ECO:0000313" key="2">
    <source>
        <dbReference type="Proteomes" id="UP001162992"/>
    </source>
</evidence>
<accession>A0ACC2AW00</accession>